<feature type="region of interest" description="Disordered" evidence="3">
    <location>
        <begin position="412"/>
        <end position="439"/>
    </location>
</feature>
<comment type="similarity">
    <text evidence="1">Belongs to the 'GDSL' lipolytic enzyme family.</text>
</comment>
<dbReference type="PANTHER" id="PTHR43695">
    <property type="entry name" value="PUTATIVE (AFU_ORTHOLOGUE AFUA_2G17250)-RELATED"/>
    <property type="match status" value="1"/>
</dbReference>
<feature type="region of interest" description="Disordered" evidence="3">
    <location>
        <begin position="554"/>
        <end position="577"/>
    </location>
</feature>
<dbReference type="Proteomes" id="UP000450676">
    <property type="component" value="Unassembled WGS sequence"/>
</dbReference>
<feature type="domain" description="SGNH hydrolase-type esterase" evidence="5">
    <location>
        <begin position="63"/>
        <end position="277"/>
    </location>
</feature>
<name>A0A7X4KLW2_9BURK</name>
<dbReference type="InterPro" id="IPR037459">
    <property type="entry name" value="RhgT-like"/>
</dbReference>
<reference evidence="6 7" key="1">
    <citation type="submission" date="2019-12" db="EMBL/GenBank/DDBJ databases">
        <title>Novel species isolated from a subtropical stream in China.</title>
        <authorList>
            <person name="Lu H."/>
        </authorList>
    </citation>
    <scope>NUCLEOTIDE SEQUENCE [LARGE SCALE GENOMIC DNA]</scope>
    <source>
        <strain evidence="6 7">FT127W</strain>
    </source>
</reference>
<protein>
    <recommendedName>
        <fullName evidence="5">SGNH hydrolase-type esterase domain-containing protein</fullName>
    </recommendedName>
</protein>
<dbReference type="Gene3D" id="3.40.50.1110">
    <property type="entry name" value="SGNH hydrolase"/>
    <property type="match status" value="2"/>
</dbReference>
<dbReference type="GO" id="GO:0016788">
    <property type="term" value="F:hydrolase activity, acting on ester bonds"/>
    <property type="evidence" value="ECO:0007669"/>
    <property type="project" value="UniProtKB-ARBA"/>
</dbReference>
<evidence type="ECO:0000256" key="2">
    <source>
        <dbReference type="ARBA" id="ARBA00022801"/>
    </source>
</evidence>
<sequence length="577" mass="60964">MKPFLKALGRAASILACCVAASASAQNTPAAPAQLPAAVNTDPAQARPQLPEPANAALPSLILIGDSTVRNGRDDGQGKGAEGQWGWGNPIAAYFDANKINVVNRAIGGLSSRTYISGGHWERTLPFVKAGDVVVMQFGHNDSSAVNDNSRARGTIKGVGEESQEIDNMLTGKHETVHSYGWYLRQYIAAIRAKGATPIVCSPIPRKMWDADGKVGRGKGDYAGWAAEVARQERVGFIDLNELAARKYDELGRDAVMKLFPLVTPDERVHTNLAGAELNARLVVSGLKALRLPVLQSALAAKAADIAPAEDDRPVVDGAKIRGDVPRDAALPNVFIVGDSTVRSGGTNGAFGWGERIAPYFDTSKVNVVNHAIGGRSSRTFLTEGRWDKVLGQMKAGDVVLIQFGHNDGGRIGDPAMKGRASGKGTGPETVEDTKPDGTKEQVHTFGWYMAKYVADAKAKGASVVLLSPVPHKDAWEQGRDFATFAQWDAEVAAAGGAQFVDLTMVVSDGYRQIGAAEVASHFSDARTHTNDAGAQFNARSVIAALNGLPRNPAAPYLSPQGKAVEGQSGSSAKGKQ</sequence>
<evidence type="ECO:0000256" key="4">
    <source>
        <dbReference type="SAM" id="SignalP"/>
    </source>
</evidence>
<gene>
    <name evidence="6" type="ORF">GTP77_15025</name>
</gene>
<keyword evidence="2" id="KW-0378">Hydrolase</keyword>
<dbReference type="EMBL" id="WWCU01000015">
    <property type="protein sequence ID" value="MYN08649.1"/>
    <property type="molecule type" value="Genomic_DNA"/>
</dbReference>
<dbReference type="Pfam" id="PF13472">
    <property type="entry name" value="Lipase_GDSL_2"/>
    <property type="match status" value="2"/>
</dbReference>
<accession>A0A7X4KLW2</accession>
<comment type="caution">
    <text evidence="6">The sequence shown here is derived from an EMBL/GenBank/DDBJ whole genome shotgun (WGS) entry which is preliminary data.</text>
</comment>
<organism evidence="6 7">
    <name type="scientific">Pseudoduganella aquatica</name>
    <dbReference type="NCBI Taxonomy" id="2660641"/>
    <lineage>
        <taxon>Bacteria</taxon>
        <taxon>Pseudomonadati</taxon>
        <taxon>Pseudomonadota</taxon>
        <taxon>Betaproteobacteria</taxon>
        <taxon>Burkholderiales</taxon>
        <taxon>Oxalobacteraceae</taxon>
        <taxon>Telluria group</taxon>
        <taxon>Pseudoduganella</taxon>
    </lineage>
</organism>
<feature type="compositionally biased region" description="Polar residues" evidence="3">
    <location>
        <begin position="568"/>
        <end position="577"/>
    </location>
</feature>
<evidence type="ECO:0000256" key="1">
    <source>
        <dbReference type="ARBA" id="ARBA00008668"/>
    </source>
</evidence>
<dbReference type="RefSeq" id="WP_161072962.1">
    <property type="nucleotide sequence ID" value="NZ_WWCU01000015.1"/>
</dbReference>
<evidence type="ECO:0000256" key="3">
    <source>
        <dbReference type="SAM" id="MobiDB-lite"/>
    </source>
</evidence>
<dbReference type="InterPro" id="IPR013830">
    <property type="entry name" value="SGNH_hydro"/>
</dbReference>
<dbReference type="InterPro" id="IPR036514">
    <property type="entry name" value="SGNH_hydro_sf"/>
</dbReference>
<proteinExistence type="inferred from homology"/>
<evidence type="ECO:0000259" key="5">
    <source>
        <dbReference type="Pfam" id="PF13472"/>
    </source>
</evidence>
<evidence type="ECO:0000313" key="6">
    <source>
        <dbReference type="EMBL" id="MYN08649.1"/>
    </source>
</evidence>
<dbReference type="SUPFAM" id="SSF52266">
    <property type="entry name" value="SGNH hydrolase"/>
    <property type="match status" value="2"/>
</dbReference>
<feature type="chain" id="PRO_5031015437" description="SGNH hydrolase-type esterase domain-containing protein" evidence="4">
    <location>
        <begin position="26"/>
        <end position="577"/>
    </location>
</feature>
<feature type="signal peptide" evidence="4">
    <location>
        <begin position="1"/>
        <end position="25"/>
    </location>
</feature>
<dbReference type="PANTHER" id="PTHR43695:SF1">
    <property type="entry name" value="RHAMNOGALACTURONAN ACETYLESTERASE"/>
    <property type="match status" value="1"/>
</dbReference>
<evidence type="ECO:0000313" key="7">
    <source>
        <dbReference type="Proteomes" id="UP000450676"/>
    </source>
</evidence>
<dbReference type="CDD" id="cd01821">
    <property type="entry name" value="Rhamnogalacturan_acetylesterase_like"/>
    <property type="match status" value="2"/>
</dbReference>
<feature type="domain" description="SGNH hydrolase-type esterase" evidence="5">
    <location>
        <begin position="337"/>
        <end position="536"/>
    </location>
</feature>
<keyword evidence="4" id="KW-0732">Signal</keyword>
<dbReference type="AlphaFoldDB" id="A0A7X4KLW2"/>
<keyword evidence="7" id="KW-1185">Reference proteome</keyword>